<keyword evidence="1" id="KW-0732">Signal</keyword>
<comment type="caution">
    <text evidence="2">The sequence shown here is derived from an EMBL/GenBank/DDBJ whole genome shotgun (WGS) entry which is preliminary data.</text>
</comment>
<dbReference type="InterPro" id="IPR036182">
    <property type="entry name" value="PCuAC_sf"/>
</dbReference>
<dbReference type="PANTHER" id="PTHR36302">
    <property type="entry name" value="BLR7088 PROTEIN"/>
    <property type="match status" value="1"/>
</dbReference>
<reference evidence="2 3" key="1">
    <citation type="submission" date="2022-10" db="EMBL/GenBank/DDBJ databases">
        <title>Janthinobacterium sp. hw3 Genome sequencing.</title>
        <authorList>
            <person name="Park S."/>
        </authorList>
    </citation>
    <scope>NUCLEOTIDE SEQUENCE [LARGE SCALE GENOMIC DNA]</scope>
    <source>
        <strain evidence="3">hw3</strain>
    </source>
</reference>
<feature type="signal peptide" evidence="1">
    <location>
        <begin position="1"/>
        <end position="20"/>
    </location>
</feature>
<dbReference type="EMBL" id="JAQQXR010000010">
    <property type="protein sequence ID" value="MDC8760129.1"/>
    <property type="molecule type" value="Genomic_DNA"/>
</dbReference>
<dbReference type="InterPro" id="IPR007410">
    <property type="entry name" value="LpqE-like"/>
</dbReference>
<accession>A0ABT5K5C4</accession>
<dbReference type="Proteomes" id="UP001221208">
    <property type="component" value="Unassembled WGS sequence"/>
</dbReference>
<dbReference type="PROSITE" id="PS51257">
    <property type="entry name" value="PROKAR_LIPOPROTEIN"/>
    <property type="match status" value="1"/>
</dbReference>
<dbReference type="RefSeq" id="WP_273673733.1">
    <property type="nucleotide sequence ID" value="NZ_JAQQXR010000010.1"/>
</dbReference>
<dbReference type="InterPro" id="IPR058248">
    <property type="entry name" value="Lxx211020-like"/>
</dbReference>
<evidence type="ECO:0000313" key="2">
    <source>
        <dbReference type="EMBL" id="MDC8760129.1"/>
    </source>
</evidence>
<evidence type="ECO:0000256" key="1">
    <source>
        <dbReference type="SAM" id="SignalP"/>
    </source>
</evidence>
<proteinExistence type="predicted"/>
<organism evidence="2 3">
    <name type="scientific">Janthinobacterium fluminis</name>
    <dbReference type="NCBI Taxonomy" id="2987524"/>
    <lineage>
        <taxon>Bacteria</taxon>
        <taxon>Pseudomonadati</taxon>
        <taxon>Pseudomonadota</taxon>
        <taxon>Betaproteobacteria</taxon>
        <taxon>Burkholderiales</taxon>
        <taxon>Oxalobacteraceae</taxon>
        <taxon>Janthinobacterium</taxon>
    </lineage>
</organism>
<dbReference type="PANTHER" id="PTHR36302:SF1">
    <property type="entry name" value="COPPER CHAPERONE PCU(A)C"/>
    <property type="match status" value="1"/>
</dbReference>
<feature type="chain" id="PRO_5047216398" evidence="1">
    <location>
        <begin position="21"/>
        <end position="157"/>
    </location>
</feature>
<evidence type="ECO:0000313" key="3">
    <source>
        <dbReference type="Proteomes" id="UP001221208"/>
    </source>
</evidence>
<name>A0ABT5K5C4_9BURK</name>
<dbReference type="SUPFAM" id="SSF110087">
    <property type="entry name" value="DR1885-like metal-binding protein"/>
    <property type="match status" value="1"/>
</dbReference>
<gene>
    <name evidence="2" type="ORF">OIK44_21290</name>
</gene>
<dbReference type="Pfam" id="PF04314">
    <property type="entry name" value="PCuAC"/>
    <property type="match status" value="1"/>
</dbReference>
<protein>
    <submittedName>
        <fullName evidence="2">Copper chaperone PCu(A)C</fullName>
    </submittedName>
</protein>
<dbReference type="Gene3D" id="2.60.40.1890">
    <property type="entry name" value="PCu(A)C copper chaperone"/>
    <property type="match status" value="1"/>
</dbReference>
<keyword evidence="3" id="KW-1185">Reference proteome</keyword>
<sequence>MKKQFFAFLTGMTLASCALAQVSVTAPWIRATVPQGKATGAFMQLQSTEDVRLVEVRSGVAGITEIHQMEMVGQTMKMHAVPGIDLAAGKPLHLAPGGFHIMLLELKRQLKEGETVPLTLVLQRKGKKQETLEVAVPVKALTYVNPAPAHAAPAMAH</sequence>